<evidence type="ECO:0000313" key="6">
    <source>
        <dbReference type="Proteomes" id="UP000435112"/>
    </source>
</evidence>
<proteinExistence type="predicted"/>
<dbReference type="EMBL" id="QXFT01000829">
    <property type="protein sequence ID" value="KAE9334997.1"/>
    <property type="molecule type" value="Genomic_DNA"/>
</dbReference>
<evidence type="ECO:0000313" key="2">
    <source>
        <dbReference type="EMBL" id="KAE9027949.1"/>
    </source>
</evidence>
<dbReference type="AlphaFoldDB" id="A0A6A3M7M6"/>
<evidence type="ECO:0000313" key="4">
    <source>
        <dbReference type="Proteomes" id="UP000429607"/>
    </source>
</evidence>
<organism evidence="2 4">
    <name type="scientific">Phytophthora rubi</name>
    <dbReference type="NCBI Taxonomy" id="129364"/>
    <lineage>
        <taxon>Eukaryota</taxon>
        <taxon>Sar</taxon>
        <taxon>Stramenopiles</taxon>
        <taxon>Oomycota</taxon>
        <taxon>Peronosporomycetes</taxon>
        <taxon>Peronosporales</taxon>
        <taxon>Peronosporaceae</taxon>
        <taxon>Phytophthora</taxon>
    </lineage>
</organism>
<evidence type="ECO:0000313" key="5">
    <source>
        <dbReference type="Proteomes" id="UP000434957"/>
    </source>
</evidence>
<dbReference type="Proteomes" id="UP000429607">
    <property type="component" value="Unassembled WGS sequence"/>
</dbReference>
<gene>
    <name evidence="2" type="ORF">PR001_g11848</name>
    <name evidence="1" type="ORF">PR002_g12185</name>
    <name evidence="3" type="ORF">PR003_g13232</name>
</gene>
<dbReference type="Proteomes" id="UP000434957">
    <property type="component" value="Unassembled WGS sequence"/>
</dbReference>
<dbReference type="EMBL" id="QXFU01000758">
    <property type="protein sequence ID" value="KAE9021639.1"/>
    <property type="molecule type" value="Genomic_DNA"/>
</dbReference>
<reference evidence="4 6" key="1">
    <citation type="submission" date="2018-09" db="EMBL/GenBank/DDBJ databases">
        <title>Genomic investigation of the strawberry pathogen Phytophthora fragariae indicates pathogenicity is determined by transcriptional variation in three key races.</title>
        <authorList>
            <person name="Adams T.M."/>
            <person name="Armitage A.D."/>
            <person name="Sobczyk M.K."/>
            <person name="Bates H.J."/>
            <person name="Dunwell J.M."/>
            <person name="Nellist C.F."/>
            <person name="Harrison R.J."/>
        </authorList>
    </citation>
    <scope>NUCLEOTIDE SEQUENCE [LARGE SCALE GENOMIC DNA]</scope>
    <source>
        <strain evidence="2 4">SCRP249</strain>
        <strain evidence="1 6">SCRP324</strain>
        <strain evidence="3 5">SCRP333</strain>
    </source>
</reference>
<comment type="caution">
    <text evidence="2">The sequence shown here is derived from an EMBL/GenBank/DDBJ whole genome shotgun (WGS) entry which is preliminary data.</text>
</comment>
<name>A0A6A3M7M6_9STRA</name>
<dbReference type="Proteomes" id="UP000435112">
    <property type="component" value="Unassembled WGS sequence"/>
</dbReference>
<keyword evidence="5" id="KW-1185">Reference proteome</keyword>
<sequence length="43" mass="4891">MSTRYLDVYVQAFPVEDFLTGSTFQSLEHSAIHLGGRKAFTRL</sequence>
<evidence type="ECO:0000313" key="1">
    <source>
        <dbReference type="EMBL" id="KAE9021639.1"/>
    </source>
</evidence>
<dbReference type="EMBL" id="QXFV01000746">
    <property type="protein sequence ID" value="KAE9027949.1"/>
    <property type="molecule type" value="Genomic_DNA"/>
</dbReference>
<accession>A0A6A3M7M6</accession>
<evidence type="ECO:0000313" key="3">
    <source>
        <dbReference type="EMBL" id="KAE9334997.1"/>
    </source>
</evidence>
<protein>
    <submittedName>
        <fullName evidence="2">Uncharacterized protein</fullName>
    </submittedName>
</protein>